<dbReference type="PANTHER" id="PTHR14659">
    <property type="entry name" value="ALPHA- AND GAMMA-ADAPTIN-BINDING PROTEIN P34"/>
    <property type="match status" value="1"/>
</dbReference>
<feature type="region of interest" description="Disordered" evidence="1">
    <location>
        <begin position="196"/>
        <end position="237"/>
    </location>
</feature>
<dbReference type="EMBL" id="JADDUC010000003">
    <property type="protein sequence ID" value="KAG0135540.1"/>
    <property type="molecule type" value="Genomic_DNA"/>
</dbReference>
<keyword evidence="4" id="KW-1185">Reference proteome</keyword>
<reference evidence="3 4" key="2">
    <citation type="journal article" date="2021" name="J. Hered.">
        <title>Feather Gene Expression Elucidates the Developmental Basis of Plumage Iridescence in African Starlings.</title>
        <authorList>
            <person name="Rubenstein D.R."/>
            <person name="Corvelo A."/>
            <person name="MacManes M.D."/>
            <person name="Maia R."/>
            <person name="Narzisi G."/>
            <person name="Rousaki A."/>
            <person name="Vandenabeele P."/>
            <person name="Shawkey M.D."/>
            <person name="Solomon J."/>
        </authorList>
    </citation>
    <scope>NUCLEOTIDE SEQUENCE [LARGE SCALE GENOMIC DNA]</scope>
    <source>
        <strain evidence="3">SS15</strain>
    </source>
</reference>
<dbReference type="Gene3D" id="3.40.50.11960">
    <property type="match status" value="1"/>
</dbReference>
<evidence type="ECO:0000313" key="3">
    <source>
        <dbReference type="EMBL" id="KAI1235266.1"/>
    </source>
</evidence>
<comment type="caution">
    <text evidence="2">The sequence shown here is derived from an EMBL/GenBank/DDBJ whole genome shotgun (WGS) entry which is preliminary data.</text>
</comment>
<sequence length="338" mass="37057">MAAGARPLALLTSCAAGFAPEELVKRITGKDDLTVGAITSGRVNFYPWTIDNKYYSADIHLCVVPNTFHVTGEIAEAVQAFVVYFDSTTKTGLEGVSEWLPLTEEWLPEVMILVCDRVSENGVNRQKAQEWCIKHGFELVELSPEELPDEDDDFPESTGVKRIVQALNANVWSNVVMKGDRTQGFGLLSTLAGANRSRGCEETLETESNPSPGDREESQSDGGEDGAGTNSLEPDSAADPMLEMDIQELASLTTRDGDLENFERLFSKLKEMKDKAATLPHEQRKLHAEKVAKAFWMAIGGDRDEIEGKTTQEQRIPVKPSGGREEFTARIAVCLGSS</sequence>
<evidence type="ECO:0000313" key="4">
    <source>
        <dbReference type="Proteomes" id="UP000618051"/>
    </source>
</evidence>
<dbReference type="PANTHER" id="PTHR14659:SF1">
    <property type="entry name" value="ALPHA- AND GAMMA-ADAPTIN-BINDING PROTEIN P34"/>
    <property type="match status" value="1"/>
</dbReference>
<reference evidence="3" key="3">
    <citation type="submission" date="2022-01" db="EMBL/GenBank/DDBJ databases">
        <authorList>
            <person name="Rubenstein D.R."/>
        </authorList>
    </citation>
    <scope>NUCLEOTIDE SEQUENCE</scope>
    <source>
        <strain evidence="3">SS15</strain>
        <tissue evidence="3">Liver</tissue>
    </source>
</reference>
<proteinExistence type="predicted"/>
<evidence type="ECO:0000313" key="2">
    <source>
        <dbReference type="EMBL" id="KAG0135540.1"/>
    </source>
</evidence>
<evidence type="ECO:0000256" key="1">
    <source>
        <dbReference type="SAM" id="MobiDB-lite"/>
    </source>
</evidence>
<name>A0A835P3A7_9PASS</name>
<organism evidence="2">
    <name type="scientific">Lamprotornis superbus</name>
    <dbReference type="NCBI Taxonomy" id="245042"/>
    <lineage>
        <taxon>Eukaryota</taxon>
        <taxon>Metazoa</taxon>
        <taxon>Chordata</taxon>
        <taxon>Craniata</taxon>
        <taxon>Vertebrata</taxon>
        <taxon>Euteleostomi</taxon>
        <taxon>Archelosauria</taxon>
        <taxon>Archosauria</taxon>
        <taxon>Dinosauria</taxon>
        <taxon>Saurischia</taxon>
        <taxon>Theropoda</taxon>
        <taxon>Coelurosauria</taxon>
        <taxon>Aves</taxon>
        <taxon>Neognathae</taxon>
        <taxon>Neoaves</taxon>
        <taxon>Telluraves</taxon>
        <taxon>Australaves</taxon>
        <taxon>Passeriformes</taxon>
        <taxon>Sturnidae</taxon>
        <taxon>Lamprotornis</taxon>
    </lineage>
</organism>
<dbReference type="AlphaFoldDB" id="A0A835P3A7"/>
<protein>
    <recommendedName>
        <fullName evidence="5">Alpha-and gamma-adaptin-binding protein p34</fullName>
    </recommendedName>
</protein>
<reference evidence="2" key="1">
    <citation type="submission" date="2020-10" db="EMBL/GenBank/DDBJ databases">
        <title>Feather gene expression reveals the developmental basis of iridescence in African starlings.</title>
        <authorList>
            <person name="Rubenstein D.R."/>
        </authorList>
    </citation>
    <scope>NUCLEOTIDE SEQUENCE</scope>
    <source>
        <strain evidence="2">SS15</strain>
        <tissue evidence="2">Liver</tissue>
    </source>
</reference>
<dbReference type="OrthoDB" id="10261384at2759"/>
<dbReference type="Proteomes" id="UP000618051">
    <property type="component" value="Unassembled WGS sequence"/>
</dbReference>
<dbReference type="Pfam" id="PF10199">
    <property type="entry name" value="Adaptin_binding"/>
    <property type="match status" value="1"/>
</dbReference>
<gene>
    <name evidence="3" type="ORF">IHE44_0002908</name>
    <name evidence="2" type="ORF">IHE44_005077</name>
</gene>
<evidence type="ECO:0008006" key="5">
    <source>
        <dbReference type="Google" id="ProtNLM"/>
    </source>
</evidence>
<dbReference type="EMBL" id="JADDUC020000013">
    <property type="protein sequence ID" value="KAI1235266.1"/>
    <property type="molecule type" value="Genomic_DNA"/>
</dbReference>
<dbReference type="InterPro" id="IPR019341">
    <property type="entry name" value="Alpha/Gamma-adaptin-bd_p34"/>
</dbReference>
<accession>A0A835P3A7</accession>